<evidence type="ECO:0000256" key="9">
    <source>
        <dbReference type="ARBA" id="ARBA00023136"/>
    </source>
</evidence>
<evidence type="ECO:0000256" key="3">
    <source>
        <dbReference type="ARBA" id="ARBA00012374"/>
    </source>
</evidence>
<feature type="transmembrane region" description="Helical" evidence="14">
    <location>
        <begin position="6"/>
        <end position="29"/>
    </location>
</feature>
<evidence type="ECO:0000256" key="4">
    <source>
        <dbReference type="ARBA" id="ARBA00021581"/>
    </source>
</evidence>
<dbReference type="EMBL" id="CP044016">
    <property type="protein sequence ID" value="QES89336.1"/>
    <property type="molecule type" value="Genomic_DNA"/>
</dbReference>
<dbReference type="PANTHER" id="PTHR30622:SF3">
    <property type="entry name" value="UNDECAPRENYL-DIPHOSPHATASE"/>
    <property type="match status" value="1"/>
</dbReference>
<evidence type="ECO:0000313" key="17">
    <source>
        <dbReference type="Proteomes" id="UP000292424"/>
    </source>
</evidence>
<organism evidence="16 17">
    <name type="scientific">Rhizosphaericola mali</name>
    <dbReference type="NCBI Taxonomy" id="2545455"/>
    <lineage>
        <taxon>Bacteria</taxon>
        <taxon>Pseudomonadati</taxon>
        <taxon>Bacteroidota</taxon>
        <taxon>Chitinophagia</taxon>
        <taxon>Chitinophagales</taxon>
        <taxon>Chitinophagaceae</taxon>
        <taxon>Rhizosphaericola</taxon>
    </lineage>
</organism>
<evidence type="ECO:0000256" key="7">
    <source>
        <dbReference type="ARBA" id="ARBA00022801"/>
    </source>
</evidence>
<evidence type="ECO:0000256" key="11">
    <source>
        <dbReference type="ARBA" id="ARBA00032707"/>
    </source>
</evidence>
<comment type="miscellaneous">
    <text evidence="14">Bacitracin is thought to be involved in the inhibition of peptidoglycan synthesis by sequestering undecaprenyl diphosphate, thereby reducing the pool of lipid carrier available.</text>
</comment>
<evidence type="ECO:0000256" key="1">
    <source>
        <dbReference type="ARBA" id="ARBA00004651"/>
    </source>
</evidence>
<keyword evidence="7 14" id="KW-0378">Hydrolase</keyword>
<evidence type="ECO:0000313" key="16">
    <source>
        <dbReference type="EMBL" id="QES89336.1"/>
    </source>
</evidence>
<evidence type="ECO:0000256" key="8">
    <source>
        <dbReference type="ARBA" id="ARBA00022989"/>
    </source>
</evidence>
<name>A0A5P2G0K7_9BACT</name>
<keyword evidence="14" id="KW-0573">Peptidoglycan synthesis</keyword>
<protein>
    <recommendedName>
        <fullName evidence="4 14">Undecaprenyl-diphosphatase</fullName>
        <ecNumber evidence="3 14">3.6.1.27</ecNumber>
    </recommendedName>
    <alternativeName>
        <fullName evidence="12 14">Bacitracin resistance protein</fullName>
    </alternativeName>
    <alternativeName>
        <fullName evidence="11 14">Undecaprenyl pyrophosphate phosphatase</fullName>
    </alternativeName>
</protein>
<feature type="transmembrane region" description="Helical" evidence="14">
    <location>
        <begin position="41"/>
        <end position="61"/>
    </location>
</feature>
<dbReference type="KEGG" id="arac:E0W69_011910"/>
<evidence type="ECO:0000256" key="5">
    <source>
        <dbReference type="ARBA" id="ARBA00022475"/>
    </source>
</evidence>
<dbReference type="Proteomes" id="UP000292424">
    <property type="component" value="Chromosome"/>
</dbReference>
<keyword evidence="17" id="KW-1185">Reference proteome</keyword>
<comment type="similarity">
    <text evidence="2 14">Belongs to the UppP family.</text>
</comment>
<dbReference type="GO" id="GO:0009252">
    <property type="term" value="P:peptidoglycan biosynthetic process"/>
    <property type="evidence" value="ECO:0007669"/>
    <property type="project" value="UniProtKB-KW"/>
</dbReference>
<comment type="catalytic activity">
    <reaction evidence="13 14">
        <text>di-trans,octa-cis-undecaprenyl diphosphate + H2O = di-trans,octa-cis-undecaprenyl phosphate + phosphate + H(+)</text>
        <dbReference type="Rhea" id="RHEA:28094"/>
        <dbReference type="ChEBI" id="CHEBI:15377"/>
        <dbReference type="ChEBI" id="CHEBI:15378"/>
        <dbReference type="ChEBI" id="CHEBI:43474"/>
        <dbReference type="ChEBI" id="CHEBI:58405"/>
        <dbReference type="ChEBI" id="CHEBI:60392"/>
        <dbReference type="EC" id="3.6.1.27"/>
    </reaction>
</comment>
<dbReference type="GO" id="GO:0005886">
    <property type="term" value="C:plasma membrane"/>
    <property type="evidence" value="ECO:0007669"/>
    <property type="project" value="UniProtKB-SubCell"/>
</dbReference>
<evidence type="ECO:0000256" key="10">
    <source>
        <dbReference type="ARBA" id="ARBA00023251"/>
    </source>
</evidence>
<dbReference type="AlphaFoldDB" id="A0A5P2G0K7"/>
<accession>A0A5P2G0K7</accession>
<evidence type="ECO:0000256" key="14">
    <source>
        <dbReference type="HAMAP-Rule" id="MF_01006"/>
    </source>
</evidence>
<dbReference type="RefSeq" id="WP_131330281.1">
    <property type="nucleotide sequence ID" value="NZ_CP044016.1"/>
</dbReference>
<evidence type="ECO:0000256" key="15">
    <source>
        <dbReference type="SAM" id="MobiDB-lite"/>
    </source>
</evidence>
<comment type="subcellular location">
    <subcellularLocation>
        <location evidence="1 14">Cell membrane</location>
        <topology evidence="1 14">Multi-pass membrane protein</topology>
    </subcellularLocation>
</comment>
<keyword evidence="14" id="KW-0133">Cell shape</keyword>
<sequence>MNIVHVIILAIIEGLTEFLPVSSTGHMILASSVMGIEKNNLTKLFEIVVQLGAILSVLVYYRKKFFPLNNWELYFKLVIAVIPALILGAIFSHKIHQLLEMPIVTSISLFVGGFVLLFIEKAFKSPSTKSVETMNARQGFFIGIWQCLAMIPGVSRSASSIIGGMQQKLTRSAAAEFSFFLAIPTMFAATAKDLLDAYKEMPEEMAKGSNWAMIGIGSLIAFIVALLAIKFFIGYVQKFGFKLFGWYRIIVGGIFLVLCLNGTIHKDSSDETTTPTPTTHTEKAPITQQTAIR</sequence>
<keyword evidence="8 14" id="KW-1133">Transmembrane helix</keyword>
<dbReference type="EC" id="3.6.1.27" evidence="3 14"/>
<dbReference type="NCBIfam" id="NF001389">
    <property type="entry name" value="PRK00281.1-2"/>
    <property type="match status" value="1"/>
</dbReference>
<keyword evidence="9 14" id="KW-0472">Membrane</keyword>
<evidence type="ECO:0000256" key="2">
    <source>
        <dbReference type="ARBA" id="ARBA00010621"/>
    </source>
</evidence>
<feature type="transmembrane region" description="Helical" evidence="14">
    <location>
        <begin position="173"/>
        <end position="191"/>
    </location>
</feature>
<feature type="region of interest" description="Disordered" evidence="15">
    <location>
        <begin position="267"/>
        <end position="293"/>
    </location>
</feature>
<dbReference type="HAMAP" id="MF_01006">
    <property type="entry name" value="Undec_diphosphatase"/>
    <property type="match status" value="1"/>
</dbReference>
<keyword evidence="6 14" id="KW-0812">Transmembrane</keyword>
<gene>
    <name evidence="14" type="primary">uppP</name>
    <name evidence="16" type="ORF">E0W69_011910</name>
</gene>
<evidence type="ECO:0000256" key="13">
    <source>
        <dbReference type="ARBA" id="ARBA00047594"/>
    </source>
</evidence>
<dbReference type="GO" id="GO:0050380">
    <property type="term" value="F:undecaprenyl-diphosphatase activity"/>
    <property type="evidence" value="ECO:0007669"/>
    <property type="project" value="UniProtKB-UniRule"/>
</dbReference>
<feature type="transmembrane region" description="Helical" evidence="14">
    <location>
        <begin position="211"/>
        <end position="233"/>
    </location>
</feature>
<dbReference type="PANTHER" id="PTHR30622">
    <property type="entry name" value="UNDECAPRENYL-DIPHOSPHATASE"/>
    <property type="match status" value="1"/>
</dbReference>
<feature type="transmembrane region" description="Helical" evidence="14">
    <location>
        <begin position="245"/>
        <end position="264"/>
    </location>
</feature>
<feature type="transmembrane region" description="Helical" evidence="14">
    <location>
        <begin position="73"/>
        <end position="91"/>
    </location>
</feature>
<dbReference type="InterPro" id="IPR003824">
    <property type="entry name" value="UppP"/>
</dbReference>
<keyword evidence="14" id="KW-0961">Cell wall biogenesis/degradation</keyword>
<keyword evidence="10 14" id="KW-0046">Antibiotic resistance</keyword>
<feature type="transmembrane region" description="Helical" evidence="14">
    <location>
        <begin position="98"/>
        <end position="119"/>
    </location>
</feature>
<dbReference type="Pfam" id="PF02673">
    <property type="entry name" value="BacA"/>
    <property type="match status" value="1"/>
</dbReference>
<keyword evidence="5 14" id="KW-1003">Cell membrane</keyword>
<dbReference type="GO" id="GO:0071555">
    <property type="term" value="P:cell wall organization"/>
    <property type="evidence" value="ECO:0007669"/>
    <property type="project" value="UniProtKB-KW"/>
</dbReference>
<proteinExistence type="inferred from homology"/>
<evidence type="ECO:0000256" key="12">
    <source>
        <dbReference type="ARBA" id="ARBA00032932"/>
    </source>
</evidence>
<dbReference type="NCBIfam" id="NF001390">
    <property type="entry name" value="PRK00281.1-4"/>
    <property type="match status" value="1"/>
</dbReference>
<dbReference type="GO" id="GO:0008360">
    <property type="term" value="P:regulation of cell shape"/>
    <property type="evidence" value="ECO:0007669"/>
    <property type="project" value="UniProtKB-KW"/>
</dbReference>
<comment type="function">
    <text evidence="14">Catalyzes the dephosphorylation of undecaprenyl diphosphate (UPP). Confers resistance to bacitracin.</text>
</comment>
<dbReference type="OrthoDB" id="9808289at2"/>
<reference evidence="16 17" key="1">
    <citation type="submission" date="2019-09" db="EMBL/GenBank/DDBJ databases">
        <title>Complete genome sequence of Arachidicoccus sp. B3-10 isolated from apple orchard soil.</title>
        <authorList>
            <person name="Kim H.S."/>
            <person name="Han K.-I."/>
            <person name="Suh M.K."/>
            <person name="Lee K.C."/>
            <person name="Eom M.K."/>
            <person name="Kim J.-S."/>
            <person name="Kang S.W."/>
            <person name="Sin Y."/>
            <person name="Lee J.-S."/>
        </authorList>
    </citation>
    <scope>NUCLEOTIDE SEQUENCE [LARGE SCALE GENOMIC DNA]</scope>
    <source>
        <strain evidence="16 17">B3-10</strain>
    </source>
</reference>
<evidence type="ECO:0000256" key="6">
    <source>
        <dbReference type="ARBA" id="ARBA00022692"/>
    </source>
</evidence>
<dbReference type="GO" id="GO:0046677">
    <property type="term" value="P:response to antibiotic"/>
    <property type="evidence" value="ECO:0007669"/>
    <property type="project" value="UniProtKB-UniRule"/>
</dbReference>